<dbReference type="SUPFAM" id="SSF117281">
    <property type="entry name" value="Kelch motif"/>
    <property type="match status" value="1"/>
</dbReference>
<reference evidence="3" key="1">
    <citation type="submission" date="2025-08" db="UniProtKB">
        <authorList>
            <consortium name="Ensembl"/>
        </authorList>
    </citation>
    <scope>IDENTIFICATION</scope>
</reference>
<dbReference type="InterPro" id="IPR006652">
    <property type="entry name" value="Kelch_1"/>
</dbReference>
<name>A0A3B3Z936_9GOBI</name>
<protein>
    <submittedName>
        <fullName evidence="3">Uncharacterized protein</fullName>
    </submittedName>
</protein>
<reference evidence="3" key="2">
    <citation type="submission" date="2025-09" db="UniProtKB">
        <authorList>
            <consortium name="Ensembl"/>
        </authorList>
    </citation>
    <scope>IDENTIFICATION</scope>
</reference>
<proteinExistence type="predicted"/>
<dbReference type="Proteomes" id="UP000261520">
    <property type="component" value="Unplaced"/>
</dbReference>
<dbReference type="InterPro" id="IPR015915">
    <property type="entry name" value="Kelch-typ_b-propeller"/>
</dbReference>
<evidence type="ECO:0000256" key="1">
    <source>
        <dbReference type="ARBA" id="ARBA00022441"/>
    </source>
</evidence>
<keyword evidence="1" id="KW-0880">Kelch repeat</keyword>
<dbReference type="STRING" id="409849.ENSPMGP00000000901"/>
<evidence type="ECO:0000256" key="2">
    <source>
        <dbReference type="ARBA" id="ARBA00022737"/>
    </source>
</evidence>
<organism evidence="3 4">
    <name type="scientific">Periophthalmus magnuspinnatus</name>
    <dbReference type="NCBI Taxonomy" id="409849"/>
    <lineage>
        <taxon>Eukaryota</taxon>
        <taxon>Metazoa</taxon>
        <taxon>Chordata</taxon>
        <taxon>Craniata</taxon>
        <taxon>Vertebrata</taxon>
        <taxon>Euteleostomi</taxon>
        <taxon>Actinopterygii</taxon>
        <taxon>Neopterygii</taxon>
        <taxon>Teleostei</taxon>
        <taxon>Neoteleostei</taxon>
        <taxon>Acanthomorphata</taxon>
        <taxon>Gobiaria</taxon>
        <taxon>Gobiiformes</taxon>
        <taxon>Gobioidei</taxon>
        <taxon>Gobiidae</taxon>
        <taxon>Oxudercinae</taxon>
        <taxon>Periophthalmus</taxon>
    </lineage>
</organism>
<evidence type="ECO:0000313" key="3">
    <source>
        <dbReference type="Ensembl" id="ENSPMGP00000000901.1"/>
    </source>
</evidence>
<dbReference type="AlphaFoldDB" id="A0A3B3Z936"/>
<accession>A0A3B3Z936</accession>
<dbReference type="Ensembl" id="ENSPMGT00000000952.1">
    <property type="protein sequence ID" value="ENSPMGP00000000901.1"/>
    <property type="gene ID" value="ENSPMGG00000000832.1"/>
</dbReference>
<keyword evidence="2" id="KW-0677">Repeat</keyword>
<evidence type="ECO:0000313" key="4">
    <source>
        <dbReference type="Proteomes" id="UP000261520"/>
    </source>
</evidence>
<dbReference type="PANTHER" id="PTHR46344">
    <property type="entry name" value="OS02G0202900 PROTEIN"/>
    <property type="match status" value="1"/>
</dbReference>
<dbReference type="SMART" id="SM00612">
    <property type="entry name" value="Kelch"/>
    <property type="match status" value="1"/>
</dbReference>
<dbReference type="Gene3D" id="2.120.10.80">
    <property type="entry name" value="Kelch-type beta propeller"/>
    <property type="match status" value="1"/>
</dbReference>
<dbReference type="Pfam" id="PF01344">
    <property type="entry name" value="Kelch_1"/>
    <property type="match status" value="1"/>
</dbReference>
<dbReference type="PRINTS" id="PR00501">
    <property type="entry name" value="KELCHREPEAT"/>
</dbReference>
<sequence length="67" mass="7294">MNEMSSRRSGLGVVVYGNEIYAVGGFSGTNRLNSAEAYNPSTNTWRPLPAMLRGRSNFGIEVVDGRL</sequence>
<keyword evidence="4" id="KW-1185">Reference proteome</keyword>
<dbReference type="PANTHER" id="PTHR46344:SF27">
    <property type="entry name" value="KELCH REPEAT SUPERFAMILY PROTEIN"/>
    <property type="match status" value="1"/>
</dbReference>